<feature type="transmembrane region" description="Helical" evidence="2">
    <location>
        <begin position="572"/>
        <end position="590"/>
    </location>
</feature>
<dbReference type="PANTHER" id="PTHR34730">
    <property type="entry name" value="UNNAMED PRODUCT"/>
    <property type="match status" value="1"/>
</dbReference>
<evidence type="ECO:0000313" key="5">
    <source>
        <dbReference type="Proteomes" id="UP001430356"/>
    </source>
</evidence>
<evidence type="ECO:0000256" key="1">
    <source>
        <dbReference type="SAM" id="MobiDB-lite"/>
    </source>
</evidence>
<evidence type="ECO:0000256" key="2">
    <source>
        <dbReference type="SAM" id="Phobius"/>
    </source>
</evidence>
<feature type="transmembrane region" description="Helical" evidence="2">
    <location>
        <begin position="535"/>
        <end position="560"/>
    </location>
</feature>
<reference evidence="4 5" key="1">
    <citation type="journal article" date="2021" name="MBio">
        <title>A New Model Trypanosomatid, Novymonas esmeraldas: Genomic Perception of Its 'Candidatus Pandoraea novymonadis' Endosymbiont.</title>
        <authorList>
            <person name="Zakharova A."/>
            <person name="Saura A."/>
            <person name="Butenko A."/>
            <person name="Podesvova L."/>
            <person name="Warmusova S."/>
            <person name="Kostygov A.Y."/>
            <person name="Nenarokova A."/>
            <person name="Lukes J."/>
            <person name="Opperdoes F.R."/>
            <person name="Yurchenko V."/>
        </authorList>
    </citation>
    <scope>NUCLEOTIDE SEQUENCE [LARGE SCALE GENOMIC DNA]</scope>
    <source>
        <strain evidence="4 5">E262AT.01</strain>
    </source>
</reference>
<dbReference type="Pfam" id="PF04403">
    <property type="entry name" value="PqiA"/>
    <property type="match status" value="1"/>
</dbReference>
<feature type="transmembrane region" description="Helical" evidence="2">
    <location>
        <begin position="790"/>
        <end position="809"/>
    </location>
</feature>
<dbReference type="Proteomes" id="UP001430356">
    <property type="component" value="Unassembled WGS sequence"/>
</dbReference>
<keyword evidence="3" id="KW-0732">Signal</keyword>
<name>A0AAW0EWA7_9TRYP</name>
<protein>
    <submittedName>
        <fullName evidence="4">Paraquat-inducible protein A</fullName>
    </submittedName>
</protein>
<organism evidence="4 5">
    <name type="scientific">Novymonas esmeraldas</name>
    <dbReference type="NCBI Taxonomy" id="1808958"/>
    <lineage>
        <taxon>Eukaryota</taxon>
        <taxon>Discoba</taxon>
        <taxon>Euglenozoa</taxon>
        <taxon>Kinetoplastea</taxon>
        <taxon>Metakinetoplastina</taxon>
        <taxon>Trypanosomatida</taxon>
        <taxon>Trypanosomatidae</taxon>
        <taxon>Novymonas</taxon>
    </lineage>
</organism>
<feature type="region of interest" description="Disordered" evidence="1">
    <location>
        <begin position="360"/>
        <end position="380"/>
    </location>
</feature>
<keyword evidence="2" id="KW-1133">Transmembrane helix</keyword>
<dbReference type="EMBL" id="JAECZO010000116">
    <property type="protein sequence ID" value="KAK7197704.1"/>
    <property type="molecule type" value="Genomic_DNA"/>
</dbReference>
<feature type="transmembrane region" description="Helical" evidence="2">
    <location>
        <begin position="492"/>
        <end position="514"/>
    </location>
</feature>
<feature type="transmembrane region" description="Helical" evidence="2">
    <location>
        <begin position="749"/>
        <end position="770"/>
    </location>
</feature>
<feature type="compositionally biased region" description="Low complexity" evidence="1">
    <location>
        <begin position="360"/>
        <end position="378"/>
    </location>
</feature>
<keyword evidence="2" id="KW-0812">Transmembrane</keyword>
<evidence type="ECO:0000313" key="4">
    <source>
        <dbReference type="EMBL" id="KAK7197704.1"/>
    </source>
</evidence>
<proteinExistence type="predicted"/>
<accession>A0AAW0EWA7</accession>
<feature type="signal peptide" evidence="3">
    <location>
        <begin position="1"/>
        <end position="23"/>
    </location>
</feature>
<feature type="transmembrane region" description="Helical" evidence="2">
    <location>
        <begin position="664"/>
        <end position="686"/>
    </location>
</feature>
<evidence type="ECO:0000256" key="3">
    <source>
        <dbReference type="SAM" id="SignalP"/>
    </source>
</evidence>
<feature type="transmembrane region" description="Helical" evidence="2">
    <location>
        <begin position="448"/>
        <end position="472"/>
    </location>
</feature>
<gene>
    <name evidence="4" type="ORF">NESM_000722400</name>
</gene>
<dbReference type="AlphaFoldDB" id="A0AAW0EWA7"/>
<feature type="transmembrane region" description="Helical" evidence="2">
    <location>
        <begin position="723"/>
        <end position="742"/>
    </location>
</feature>
<feature type="chain" id="PRO_5043710016" evidence="3">
    <location>
        <begin position="24"/>
        <end position="830"/>
    </location>
</feature>
<comment type="caution">
    <text evidence="4">The sequence shown here is derived from an EMBL/GenBank/DDBJ whole genome shotgun (WGS) entry which is preliminary data.</text>
</comment>
<sequence>MDVQGACLTTALLLNTLYLSVVPIPNFNESLLGVHAFNLSCVDVHLGGVGASWLANTSYAGTTDGGAFRCRANVTAHAYSGVVWANVSVRPSEVRLTRTAASLPDSSLQCLTGASKVDACSMDAAVEAFYAEPPDPLIDLVLSRLRESMNQHLSDYVCKVLVPRVQAAMMNNTFPFQPPPTDSGERTMIDVTASPLLRAAMTIARRLNISGTVFTTEAQRRRVSVGVFLRGPPQARYAGAVVPALPWQSAVDWAQGLVDAYVEHAVPHPFPVYGLPEGAIDLVAEWNASVPVRLEFDVDFGIASSADNWVALYRDAGVSIANLRVQWGTDGLGTLTSLEIAPQVEALLNSRLAALLRSRSNSSSSSSSSSSDSSSSNDGGDVVRLSMGKNAVVHDAPLVLPLLAIGVVGCVAGALVVARNLRLHATQPVLCMATGSPISPLRLVAEDACLIGGALLCALLFAASNTMTGATVVLGDELHTYAFSLWNTVTDLWQAGLIPLSVCVFVFSGVYPYVKLVSLAAFTVCAHRPESRALAVIDYLGKLSLIDTFALMVMVSGLEIPYVADVVIHRSFYLFLSATILSIALGNYATQLWRAGTSLRCEGHGSTAGGGGGGYVAVAAEDVGDAAAPLNPPPVGTLLPRSSPGAVPRAHFVVDGQSPWRRRAAACVTHAPALALLACSVPAWLLPSLRYRIGGFARLLTPDSKALSLSTLSTLNGRRDAQAVHVVALFTILVAPVLYVALYPRCAFLASWCAADVLVIACVAGLLQLHQFVTFVLGDGMNDVYTARATLLWPMLLVAAGALLVWGYIARTIRGGGRPCTDPTRATSPA</sequence>
<keyword evidence="2" id="KW-0472">Membrane</keyword>
<dbReference type="PANTHER" id="PTHR34730:SF1">
    <property type="entry name" value="PARAQUAT-INDUCIBLE PROTEIN A"/>
    <property type="match status" value="1"/>
</dbReference>
<keyword evidence="5" id="KW-1185">Reference proteome</keyword>
<dbReference type="InterPro" id="IPR007498">
    <property type="entry name" value="PqiA-like"/>
</dbReference>
<feature type="transmembrane region" description="Helical" evidence="2">
    <location>
        <begin position="398"/>
        <end position="418"/>
    </location>
</feature>